<dbReference type="InterPro" id="IPR029787">
    <property type="entry name" value="Nucleotide_cyclase"/>
</dbReference>
<keyword evidence="1" id="KW-0472">Membrane</keyword>
<evidence type="ECO:0000259" key="2">
    <source>
        <dbReference type="PROSITE" id="PS50887"/>
    </source>
</evidence>
<dbReference type="CDD" id="cd01949">
    <property type="entry name" value="GGDEF"/>
    <property type="match status" value="1"/>
</dbReference>
<dbReference type="SMART" id="SM00267">
    <property type="entry name" value="GGDEF"/>
    <property type="match status" value="1"/>
</dbReference>
<dbReference type="InterPro" id="IPR035965">
    <property type="entry name" value="PAS-like_dom_sf"/>
</dbReference>
<dbReference type="PANTHER" id="PTHR45138">
    <property type="entry name" value="REGULATORY COMPONENTS OF SENSORY TRANSDUCTION SYSTEM"/>
    <property type="match status" value="1"/>
</dbReference>
<organism evidence="3 4">
    <name type="scientific">Bacillus coahuilensis p1.1.43</name>
    <dbReference type="NCBI Taxonomy" id="1150625"/>
    <lineage>
        <taxon>Bacteria</taxon>
        <taxon>Bacillati</taxon>
        <taxon>Bacillota</taxon>
        <taxon>Bacilli</taxon>
        <taxon>Bacillales</taxon>
        <taxon>Bacillaceae</taxon>
        <taxon>Bacillus</taxon>
    </lineage>
</organism>
<feature type="transmembrane region" description="Helical" evidence="1">
    <location>
        <begin position="145"/>
        <end position="165"/>
    </location>
</feature>
<dbReference type="SUPFAM" id="SSF55073">
    <property type="entry name" value="Nucleotide cyclase"/>
    <property type="match status" value="1"/>
</dbReference>
<dbReference type="InterPro" id="IPR000160">
    <property type="entry name" value="GGDEF_dom"/>
</dbReference>
<feature type="transmembrane region" description="Helical" evidence="1">
    <location>
        <begin position="177"/>
        <end position="198"/>
    </location>
</feature>
<dbReference type="STRING" id="1150625.Q75_02170"/>
<dbReference type="Proteomes" id="UP000074108">
    <property type="component" value="Unassembled WGS sequence"/>
</dbReference>
<feature type="transmembrane region" description="Helical" evidence="1">
    <location>
        <begin position="36"/>
        <end position="55"/>
    </location>
</feature>
<protein>
    <recommendedName>
        <fullName evidence="2">GGDEF domain-containing protein</fullName>
    </recommendedName>
</protein>
<feature type="transmembrane region" description="Helical" evidence="1">
    <location>
        <begin position="210"/>
        <end position="226"/>
    </location>
</feature>
<dbReference type="EMBL" id="LDYG01000007">
    <property type="protein sequence ID" value="KUP08854.1"/>
    <property type="molecule type" value="Genomic_DNA"/>
</dbReference>
<name>A0A147KBR7_9BACI</name>
<keyword evidence="1" id="KW-1133">Transmembrane helix</keyword>
<accession>A0A147KBR7</accession>
<comment type="caution">
    <text evidence="3">The sequence shown here is derived from an EMBL/GenBank/DDBJ whole genome shotgun (WGS) entry which is preliminary data.</text>
</comment>
<dbReference type="Pfam" id="PF00990">
    <property type="entry name" value="GGDEF"/>
    <property type="match status" value="1"/>
</dbReference>
<keyword evidence="1" id="KW-0812">Transmembrane</keyword>
<evidence type="ECO:0000313" key="4">
    <source>
        <dbReference type="Proteomes" id="UP000074108"/>
    </source>
</evidence>
<feature type="transmembrane region" description="Helical" evidence="1">
    <location>
        <begin position="97"/>
        <end position="115"/>
    </location>
</feature>
<feature type="transmembrane region" description="Helical" evidence="1">
    <location>
        <begin position="6"/>
        <end position="24"/>
    </location>
</feature>
<dbReference type="FunFam" id="3.30.70.270:FF:000001">
    <property type="entry name" value="Diguanylate cyclase domain protein"/>
    <property type="match status" value="1"/>
</dbReference>
<keyword evidence="4" id="KW-1185">Reference proteome</keyword>
<dbReference type="NCBIfam" id="TIGR00254">
    <property type="entry name" value="GGDEF"/>
    <property type="match status" value="1"/>
</dbReference>
<proteinExistence type="predicted"/>
<reference evidence="3 4" key="1">
    <citation type="journal article" date="2016" name="Front. Microbiol.">
        <title>Microevolution Analysis of Bacillus coahuilensis Unveils Differences in Phosphorus Acquisition Strategies and Their Regulation.</title>
        <authorList>
            <person name="Gomez-Lunar Z."/>
            <person name="Hernandez-Gonzalez I."/>
            <person name="Rodriguez-Torres M.D."/>
            <person name="Souza V."/>
            <person name="Olmedo-Alvarez G."/>
        </authorList>
    </citation>
    <scope>NUCLEOTIDE SEQUENCE [LARGE SCALE GENOMIC DNA]</scope>
    <source>
        <strain evidence="4">p1.1.43</strain>
    </source>
</reference>
<sequence length="521" mass="59044">MPQDLIFYILAIGLAGLLSSFLCVQGMIRIKGAPGGTYFILATLFAAVFTFSYVFELLSGELSTVQFWVKMEYFGLPFIPVFVLLMCFEYIGLKTTLWLRSSLFIIPFLTLYFNHTNELHGLYYRYMGMSQDTPFPILRLEGGPFYYVHSGYSFLCVMLGVVVLLRQLQSSVRRFRIQILLMIIGLLLPLAGANLYMIGLSPYGIDLGPVFMSLSFVLFGISLRYFQMFNVAPIARDSVFESMQDGVLVVNKQRMIVDFNLALVEIFPFLEQGMIGKTVSTVFSINPAIVDILSIEQDVDLELPVENANKIFHLKFTPVASKRGVMGQAVTFMDITERVRMQRQLKELATTDGLTKIWNRTYFMELAEALVGKLHTQQEQFAVVMFDVDHFKQVNDTYGHETGDYVLEHVASLVKDMLRSEDLFGRYGGEEFIICMAGVTSLEAEERSNDIRLAISKFNQWGIGVPITITSSFGVACGNKNKEELKPLIRKADFALYHAKENGRNRVQVYQDEIGSVVQYT</sequence>
<dbReference type="PATRIC" id="fig|1150625.3.peg.461"/>
<dbReference type="GO" id="GO:0052621">
    <property type="term" value="F:diguanylate cyclase activity"/>
    <property type="evidence" value="ECO:0007669"/>
    <property type="project" value="TreeGrafter"/>
</dbReference>
<dbReference type="InterPro" id="IPR031621">
    <property type="entry name" value="HisKA_7TM"/>
</dbReference>
<dbReference type="PANTHER" id="PTHR45138:SF9">
    <property type="entry name" value="DIGUANYLATE CYCLASE DGCM-RELATED"/>
    <property type="match status" value="1"/>
</dbReference>
<dbReference type="Gene3D" id="3.30.70.270">
    <property type="match status" value="1"/>
</dbReference>
<feature type="domain" description="GGDEF" evidence="2">
    <location>
        <begin position="379"/>
        <end position="512"/>
    </location>
</feature>
<evidence type="ECO:0000256" key="1">
    <source>
        <dbReference type="SAM" id="Phobius"/>
    </source>
</evidence>
<dbReference type="Pfam" id="PF16927">
    <property type="entry name" value="HisKA_7TM"/>
    <property type="match status" value="1"/>
</dbReference>
<dbReference type="InterPro" id="IPR043128">
    <property type="entry name" value="Rev_trsase/Diguanyl_cyclase"/>
</dbReference>
<dbReference type="AlphaFoldDB" id="A0A147KBR7"/>
<dbReference type="Gene3D" id="3.30.450.20">
    <property type="entry name" value="PAS domain"/>
    <property type="match status" value="1"/>
</dbReference>
<dbReference type="InterPro" id="IPR050469">
    <property type="entry name" value="Diguanylate_Cyclase"/>
</dbReference>
<dbReference type="PROSITE" id="PS50887">
    <property type="entry name" value="GGDEF"/>
    <property type="match status" value="1"/>
</dbReference>
<evidence type="ECO:0000313" key="3">
    <source>
        <dbReference type="EMBL" id="KUP08854.1"/>
    </source>
</evidence>
<gene>
    <name evidence="3" type="ORF">Q75_02170</name>
</gene>
<dbReference type="SUPFAM" id="SSF55785">
    <property type="entry name" value="PYP-like sensor domain (PAS domain)"/>
    <property type="match status" value="1"/>
</dbReference>
<feature type="transmembrane region" description="Helical" evidence="1">
    <location>
        <begin position="67"/>
        <end position="85"/>
    </location>
</feature>